<dbReference type="GO" id="GO:0003677">
    <property type="term" value="F:DNA binding"/>
    <property type="evidence" value="ECO:0007669"/>
    <property type="project" value="UniProtKB-KW"/>
</dbReference>
<sequence length="234" mass="27017">MEEFIKELEAERIQELEAYLIATNLNDYHLTDEEHTLLDYKPKFKSFKLASTYIMRGKLIEVDKKGVFDIVPTKKKINANSITFDGQFPYVARGESKNGIRGYINFDEQYLNPKDTISFGQDTATMYYQPNAYFTGDKIQVFKLNEAYGTLTENIALYIISSMKKSFANFVWGQQSFALDVISEIPVELPVDIHGNIDFEYMSQYIQAIKKVSIEDVVRYKDKIITATQNIVNE</sequence>
<evidence type="ECO:0000259" key="4">
    <source>
        <dbReference type="Pfam" id="PF01420"/>
    </source>
</evidence>
<evidence type="ECO:0000256" key="2">
    <source>
        <dbReference type="ARBA" id="ARBA00022747"/>
    </source>
</evidence>
<dbReference type="GO" id="GO:0009307">
    <property type="term" value="P:DNA restriction-modification system"/>
    <property type="evidence" value="ECO:0007669"/>
    <property type="project" value="UniProtKB-KW"/>
</dbReference>
<dbReference type="Gene3D" id="3.90.220.20">
    <property type="entry name" value="DNA methylase specificity domains"/>
    <property type="match status" value="1"/>
</dbReference>
<evidence type="ECO:0000256" key="1">
    <source>
        <dbReference type="ARBA" id="ARBA00010923"/>
    </source>
</evidence>
<gene>
    <name evidence="5" type="ORF">E4U01_04695</name>
</gene>
<keyword evidence="2" id="KW-0680">Restriction system</keyword>
<evidence type="ECO:0000313" key="6">
    <source>
        <dbReference type="Proteomes" id="UP000297747"/>
    </source>
</evidence>
<evidence type="ECO:0000313" key="5">
    <source>
        <dbReference type="EMBL" id="TFU30830.1"/>
    </source>
</evidence>
<protein>
    <recommendedName>
        <fullName evidence="4">Type I restriction modification DNA specificity domain-containing protein</fullName>
    </recommendedName>
</protein>
<reference evidence="5 6" key="1">
    <citation type="submission" date="2019-03" db="EMBL/GenBank/DDBJ databases">
        <title>Diversity of the mouse oral microbiome.</title>
        <authorList>
            <person name="Joseph S."/>
            <person name="Aduse-Opoku J."/>
            <person name="Curtis M."/>
            <person name="Wade W."/>
            <person name="Hashim A."/>
        </authorList>
    </citation>
    <scope>NUCLEOTIDE SEQUENCE [LARGE SCALE GENOMIC DNA]</scope>
    <source>
        <strain evidence="5 6">HT4</strain>
    </source>
</reference>
<dbReference type="InterPro" id="IPR000055">
    <property type="entry name" value="Restrct_endonuc_typeI_TRD"/>
</dbReference>
<feature type="domain" description="Type I restriction modification DNA specificity" evidence="4">
    <location>
        <begin position="65"/>
        <end position="211"/>
    </location>
</feature>
<proteinExistence type="inferred from homology"/>
<organism evidence="5 6">
    <name type="scientific">Streptococcus acidominimus</name>
    <dbReference type="NCBI Taxonomy" id="1326"/>
    <lineage>
        <taxon>Bacteria</taxon>
        <taxon>Bacillati</taxon>
        <taxon>Bacillota</taxon>
        <taxon>Bacilli</taxon>
        <taxon>Lactobacillales</taxon>
        <taxon>Streptococcaceae</taxon>
        <taxon>Streptococcus</taxon>
    </lineage>
</organism>
<dbReference type="InterPro" id="IPR044946">
    <property type="entry name" value="Restrct_endonuc_typeI_TRD_sf"/>
</dbReference>
<name>A0A4Y9FQN6_STRAI</name>
<dbReference type="EMBL" id="SPQA01000013">
    <property type="protein sequence ID" value="TFU30830.1"/>
    <property type="molecule type" value="Genomic_DNA"/>
</dbReference>
<comment type="caution">
    <text evidence="5">The sequence shown here is derived from an EMBL/GenBank/DDBJ whole genome shotgun (WGS) entry which is preliminary data.</text>
</comment>
<dbReference type="SUPFAM" id="SSF116734">
    <property type="entry name" value="DNA methylase specificity domain"/>
    <property type="match status" value="1"/>
</dbReference>
<dbReference type="AlphaFoldDB" id="A0A4Y9FQN6"/>
<dbReference type="Pfam" id="PF01420">
    <property type="entry name" value="Methylase_S"/>
    <property type="match status" value="1"/>
</dbReference>
<evidence type="ECO:0000256" key="3">
    <source>
        <dbReference type="ARBA" id="ARBA00023125"/>
    </source>
</evidence>
<dbReference type="Proteomes" id="UP000297747">
    <property type="component" value="Unassembled WGS sequence"/>
</dbReference>
<keyword evidence="3" id="KW-0238">DNA-binding</keyword>
<accession>A0A4Y9FQN6</accession>
<comment type="similarity">
    <text evidence="1">Belongs to the type-I restriction system S methylase family.</text>
</comment>